<protein>
    <submittedName>
        <fullName evidence="1">Uncharacterized protein</fullName>
    </submittedName>
</protein>
<evidence type="ECO:0000313" key="2">
    <source>
        <dbReference type="Proteomes" id="UP000198867"/>
    </source>
</evidence>
<keyword evidence="2" id="KW-1185">Reference proteome</keyword>
<accession>A0A1I5BMW2</accession>
<dbReference type="EMBL" id="FOVM01000005">
    <property type="protein sequence ID" value="SFN76002.1"/>
    <property type="molecule type" value="Genomic_DNA"/>
</dbReference>
<dbReference type="OrthoDB" id="4949983at2"/>
<organism evidence="1 2">
    <name type="scientific">Mycetocola miduiensis</name>
    <dbReference type="NCBI Taxonomy" id="995034"/>
    <lineage>
        <taxon>Bacteria</taxon>
        <taxon>Bacillati</taxon>
        <taxon>Actinomycetota</taxon>
        <taxon>Actinomycetes</taxon>
        <taxon>Micrococcales</taxon>
        <taxon>Microbacteriaceae</taxon>
        <taxon>Mycetocola</taxon>
    </lineage>
</organism>
<dbReference type="AlphaFoldDB" id="A0A1I5BMW2"/>
<gene>
    <name evidence="1" type="ORF">SAMN05216219_1985</name>
</gene>
<dbReference type="RefSeq" id="WP_090710955.1">
    <property type="nucleotide sequence ID" value="NZ_FOVM01000005.1"/>
</dbReference>
<proteinExistence type="predicted"/>
<sequence>MSGSENADGVDSTGAFATMVIRVWLENRPDDRFRARLTFAGDSGGVGSTTMTNAPSDVLDAVRDWLAAVQADAATPDGAGH</sequence>
<reference evidence="2" key="1">
    <citation type="submission" date="2016-10" db="EMBL/GenBank/DDBJ databases">
        <authorList>
            <person name="Varghese N."/>
            <person name="Submissions S."/>
        </authorList>
    </citation>
    <scope>NUCLEOTIDE SEQUENCE [LARGE SCALE GENOMIC DNA]</scope>
    <source>
        <strain evidence="2">CGMCC 1.11101</strain>
    </source>
</reference>
<evidence type="ECO:0000313" key="1">
    <source>
        <dbReference type="EMBL" id="SFN76002.1"/>
    </source>
</evidence>
<name>A0A1I5BMW2_9MICO</name>
<dbReference type="Proteomes" id="UP000198867">
    <property type="component" value="Unassembled WGS sequence"/>
</dbReference>